<keyword evidence="5" id="KW-0805">Transcription regulation</keyword>
<name>A0A835HCZ0_9MAGN</name>
<dbReference type="PROSITE" id="PS50157">
    <property type="entry name" value="ZINC_FINGER_C2H2_2"/>
    <property type="match status" value="1"/>
</dbReference>
<sequence length="182" mass="20888">METEPPCLEKSDQKSLTTDDDEGPTYVRSYECTFCKRGFSNAQALGGHMNIHRKDRAKLKQPSNHNKFTFLNITKKNLSYPSISSIENKSEKEYTENRWPWIIPEEEDDVAKGESNVGELRQLQLFVESPSSSEDRKLKRRGGCEERMTQLSHGSGKMDLDLELRLGPEPLDRNTIGTIEFF</sequence>
<dbReference type="PANTHER" id="PTHR45801:SF111">
    <property type="entry name" value="C2H2 AND C2HC ZINC FINGERS SUPERFAMILY PROTEIN"/>
    <property type="match status" value="1"/>
</dbReference>
<dbReference type="InterPro" id="IPR052426">
    <property type="entry name" value="Plant_dev_regulator"/>
</dbReference>
<feature type="compositionally biased region" description="Basic and acidic residues" evidence="9">
    <location>
        <begin position="133"/>
        <end position="148"/>
    </location>
</feature>
<evidence type="ECO:0000256" key="2">
    <source>
        <dbReference type="ARBA" id="ARBA00022723"/>
    </source>
</evidence>
<proteinExistence type="predicted"/>
<evidence type="ECO:0000256" key="5">
    <source>
        <dbReference type="ARBA" id="ARBA00023015"/>
    </source>
</evidence>
<dbReference type="OrthoDB" id="780709at2759"/>
<reference evidence="11 12" key="1">
    <citation type="submission" date="2020-10" db="EMBL/GenBank/DDBJ databases">
        <title>The Coptis chinensis genome and diversification of protoberbering-type alkaloids.</title>
        <authorList>
            <person name="Wang B."/>
            <person name="Shu S."/>
            <person name="Song C."/>
            <person name="Liu Y."/>
        </authorList>
    </citation>
    <scope>NUCLEOTIDE SEQUENCE [LARGE SCALE GENOMIC DNA]</scope>
    <source>
        <strain evidence="11">HL-2020</strain>
        <tissue evidence="11">Leaf</tissue>
    </source>
</reference>
<dbReference type="InterPro" id="IPR036236">
    <property type="entry name" value="Znf_C2H2_sf"/>
</dbReference>
<evidence type="ECO:0000313" key="11">
    <source>
        <dbReference type="EMBL" id="KAF9597586.1"/>
    </source>
</evidence>
<keyword evidence="4" id="KW-0862">Zinc</keyword>
<dbReference type="Pfam" id="PF13912">
    <property type="entry name" value="zf-C2H2_6"/>
    <property type="match status" value="1"/>
</dbReference>
<evidence type="ECO:0000256" key="4">
    <source>
        <dbReference type="ARBA" id="ARBA00022833"/>
    </source>
</evidence>
<dbReference type="Proteomes" id="UP000631114">
    <property type="component" value="Unassembled WGS sequence"/>
</dbReference>
<evidence type="ECO:0000313" key="12">
    <source>
        <dbReference type="Proteomes" id="UP000631114"/>
    </source>
</evidence>
<feature type="region of interest" description="Disordered" evidence="9">
    <location>
        <begin position="131"/>
        <end position="152"/>
    </location>
</feature>
<organism evidence="11 12">
    <name type="scientific">Coptis chinensis</name>
    <dbReference type="NCBI Taxonomy" id="261450"/>
    <lineage>
        <taxon>Eukaryota</taxon>
        <taxon>Viridiplantae</taxon>
        <taxon>Streptophyta</taxon>
        <taxon>Embryophyta</taxon>
        <taxon>Tracheophyta</taxon>
        <taxon>Spermatophyta</taxon>
        <taxon>Magnoliopsida</taxon>
        <taxon>Ranunculales</taxon>
        <taxon>Ranunculaceae</taxon>
        <taxon>Coptidoideae</taxon>
        <taxon>Coptis</taxon>
    </lineage>
</organism>
<keyword evidence="12" id="KW-1185">Reference proteome</keyword>
<dbReference type="AlphaFoldDB" id="A0A835HCZ0"/>
<dbReference type="PROSITE" id="PS00028">
    <property type="entry name" value="ZINC_FINGER_C2H2_1"/>
    <property type="match status" value="1"/>
</dbReference>
<dbReference type="InterPro" id="IPR013087">
    <property type="entry name" value="Znf_C2H2_type"/>
</dbReference>
<feature type="region of interest" description="Disordered" evidence="9">
    <location>
        <begin position="1"/>
        <end position="24"/>
    </location>
</feature>
<evidence type="ECO:0000256" key="7">
    <source>
        <dbReference type="ARBA" id="ARBA00023242"/>
    </source>
</evidence>
<protein>
    <recommendedName>
        <fullName evidence="10">C2H2-type domain-containing protein</fullName>
    </recommendedName>
</protein>
<keyword evidence="2" id="KW-0479">Metal-binding</keyword>
<comment type="subcellular location">
    <subcellularLocation>
        <location evidence="1">Nucleus</location>
    </subcellularLocation>
</comment>
<dbReference type="SMART" id="SM00355">
    <property type="entry name" value="ZnF_C2H2"/>
    <property type="match status" value="1"/>
</dbReference>
<dbReference type="EMBL" id="JADFTS010000007">
    <property type="protein sequence ID" value="KAF9597586.1"/>
    <property type="molecule type" value="Genomic_DNA"/>
</dbReference>
<dbReference type="GO" id="GO:0005634">
    <property type="term" value="C:nucleus"/>
    <property type="evidence" value="ECO:0007669"/>
    <property type="project" value="UniProtKB-SubCell"/>
</dbReference>
<keyword evidence="7" id="KW-0539">Nucleus</keyword>
<feature type="domain" description="C2H2-type" evidence="10">
    <location>
        <begin position="30"/>
        <end position="57"/>
    </location>
</feature>
<evidence type="ECO:0000256" key="1">
    <source>
        <dbReference type="ARBA" id="ARBA00004123"/>
    </source>
</evidence>
<evidence type="ECO:0000256" key="3">
    <source>
        <dbReference type="ARBA" id="ARBA00022771"/>
    </source>
</evidence>
<gene>
    <name evidence="11" type="ORF">IFM89_019954</name>
</gene>
<evidence type="ECO:0000256" key="8">
    <source>
        <dbReference type="PROSITE-ProRule" id="PRU00042"/>
    </source>
</evidence>
<evidence type="ECO:0000256" key="9">
    <source>
        <dbReference type="SAM" id="MobiDB-lite"/>
    </source>
</evidence>
<dbReference type="PANTHER" id="PTHR45801">
    <property type="entry name" value="OS07G0101800 PROTEIN"/>
    <property type="match status" value="1"/>
</dbReference>
<dbReference type="Gene3D" id="3.30.160.60">
    <property type="entry name" value="Classic Zinc Finger"/>
    <property type="match status" value="1"/>
</dbReference>
<dbReference type="GO" id="GO:0008270">
    <property type="term" value="F:zinc ion binding"/>
    <property type="evidence" value="ECO:0007669"/>
    <property type="project" value="UniProtKB-KW"/>
</dbReference>
<keyword evidence="6" id="KW-0804">Transcription</keyword>
<evidence type="ECO:0000259" key="10">
    <source>
        <dbReference type="PROSITE" id="PS50157"/>
    </source>
</evidence>
<dbReference type="SUPFAM" id="SSF57667">
    <property type="entry name" value="beta-beta-alpha zinc fingers"/>
    <property type="match status" value="1"/>
</dbReference>
<evidence type="ECO:0000256" key="6">
    <source>
        <dbReference type="ARBA" id="ARBA00023163"/>
    </source>
</evidence>
<comment type="caution">
    <text evidence="11">The sequence shown here is derived from an EMBL/GenBank/DDBJ whole genome shotgun (WGS) entry which is preliminary data.</text>
</comment>
<accession>A0A835HCZ0</accession>
<keyword evidence="3 8" id="KW-0863">Zinc-finger</keyword>